<dbReference type="InterPro" id="IPR001647">
    <property type="entry name" value="HTH_TetR"/>
</dbReference>
<keyword evidence="3" id="KW-0804">Transcription</keyword>
<dbReference type="EMBL" id="RJKM01000001">
    <property type="protein sequence ID" value="ROP35201.1"/>
    <property type="molecule type" value="Genomic_DNA"/>
</dbReference>
<dbReference type="PROSITE" id="PS50977">
    <property type="entry name" value="HTH_TETR_2"/>
    <property type="match status" value="1"/>
</dbReference>
<dbReference type="OrthoDB" id="3528955at2"/>
<evidence type="ECO:0000259" key="5">
    <source>
        <dbReference type="PROSITE" id="PS50977"/>
    </source>
</evidence>
<evidence type="ECO:0000313" key="7">
    <source>
        <dbReference type="Proteomes" id="UP000268727"/>
    </source>
</evidence>
<dbReference type="InterPro" id="IPR011075">
    <property type="entry name" value="TetR_C"/>
</dbReference>
<evidence type="ECO:0000313" key="6">
    <source>
        <dbReference type="EMBL" id="ROP35201.1"/>
    </source>
</evidence>
<name>A0A3N1GXZ3_9PSEU</name>
<accession>A0A3N1GXZ3</accession>
<reference evidence="6 7" key="1">
    <citation type="submission" date="2018-11" db="EMBL/GenBank/DDBJ databases">
        <title>Sequencing the genomes of 1000 actinobacteria strains.</title>
        <authorList>
            <person name="Klenk H.-P."/>
        </authorList>
    </citation>
    <scope>NUCLEOTIDE SEQUENCE [LARGE SCALE GENOMIC DNA]</scope>
    <source>
        <strain evidence="6 7">DSM 44231</strain>
    </source>
</reference>
<evidence type="ECO:0000256" key="3">
    <source>
        <dbReference type="ARBA" id="ARBA00023163"/>
    </source>
</evidence>
<proteinExistence type="predicted"/>
<gene>
    <name evidence="6" type="ORF">EDD40_0422</name>
</gene>
<dbReference type="Pfam" id="PF16925">
    <property type="entry name" value="TetR_C_13"/>
    <property type="match status" value="1"/>
</dbReference>
<sequence length="208" mass="22550">MRRKSAETREHVLDVAHELFYWNGIRAIGVDRVAAESGIGPTTLYRLFASKDDLVAAYTERAGDRYRQWFSEATADDGRHPRDRILAGFDALAEQVRPENCRGCPFLMVLSEFPDLNLPASRAAVATKAWMRSRFGALVDDLAAVERVANPVALADQLALVMEGVYASVQALGDQGPAKQARALVALLLPGGGRGDEVGAGRRSAQAL</sequence>
<protein>
    <submittedName>
        <fullName evidence="6">TetR family transcriptional regulator</fullName>
    </submittedName>
</protein>
<dbReference type="InterPro" id="IPR009057">
    <property type="entry name" value="Homeodomain-like_sf"/>
</dbReference>
<keyword evidence="7" id="KW-1185">Reference proteome</keyword>
<keyword evidence="1" id="KW-0805">Transcription regulation</keyword>
<dbReference type="SUPFAM" id="SSF46689">
    <property type="entry name" value="Homeodomain-like"/>
    <property type="match status" value="1"/>
</dbReference>
<dbReference type="SUPFAM" id="SSF48498">
    <property type="entry name" value="Tetracyclin repressor-like, C-terminal domain"/>
    <property type="match status" value="1"/>
</dbReference>
<comment type="caution">
    <text evidence="6">The sequence shown here is derived from an EMBL/GenBank/DDBJ whole genome shotgun (WGS) entry which is preliminary data.</text>
</comment>
<dbReference type="PANTHER" id="PTHR47506:SF3">
    <property type="entry name" value="HTH-TYPE TRANSCRIPTIONAL REGULATOR LMRA"/>
    <property type="match status" value="1"/>
</dbReference>
<feature type="DNA-binding region" description="H-T-H motif" evidence="4">
    <location>
        <begin position="29"/>
        <end position="48"/>
    </location>
</feature>
<dbReference type="Gene3D" id="1.10.357.10">
    <property type="entry name" value="Tetracycline Repressor, domain 2"/>
    <property type="match status" value="1"/>
</dbReference>
<organism evidence="6 7">
    <name type="scientific">Saccharothrix texasensis</name>
    <dbReference type="NCBI Taxonomy" id="103734"/>
    <lineage>
        <taxon>Bacteria</taxon>
        <taxon>Bacillati</taxon>
        <taxon>Actinomycetota</taxon>
        <taxon>Actinomycetes</taxon>
        <taxon>Pseudonocardiales</taxon>
        <taxon>Pseudonocardiaceae</taxon>
        <taxon>Saccharothrix</taxon>
    </lineage>
</organism>
<dbReference type="GO" id="GO:0003677">
    <property type="term" value="F:DNA binding"/>
    <property type="evidence" value="ECO:0007669"/>
    <property type="project" value="UniProtKB-UniRule"/>
</dbReference>
<dbReference type="Pfam" id="PF00440">
    <property type="entry name" value="TetR_N"/>
    <property type="match status" value="1"/>
</dbReference>
<dbReference type="AlphaFoldDB" id="A0A3N1GXZ3"/>
<dbReference type="Proteomes" id="UP000268727">
    <property type="component" value="Unassembled WGS sequence"/>
</dbReference>
<dbReference type="InterPro" id="IPR036271">
    <property type="entry name" value="Tet_transcr_reg_TetR-rel_C_sf"/>
</dbReference>
<evidence type="ECO:0000256" key="4">
    <source>
        <dbReference type="PROSITE-ProRule" id="PRU00335"/>
    </source>
</evidence>
<keyword evidence="2 4" id="KW-0238">DNA-binding</keyword>
<evidence type="ECO:0000256" key="1">
    <source>
        <dbReference type="ARBA" id="ARBA00023015"/>
    </source>
</evidence>
<dbReference type="PRINTS" id="PR00455">
    <property type="entry name" value="HTHTETR"/>
</dbReference>
<dbReference type="RefSeq" id="WP_123741388.1">
    <property type="nucleotide sequence ID" value="NZ_RJKM01000001.1"/>
</dbReference>
<feature type="domain" description="HTH tetR-type" evidence="5">
    <location>
        <begin position="6"/>
        <end position="66"/>
    </location>
</feature>
<dbReference type="PANTHER" id="PTHR47506">
    <property type="entry name" value="TRANSCRIPTIONAL REGULATORY PROTEIN"/>
    <property type="match status" value="1"/>
</dbReference>
<evidence type="ECO:0000256" key="2">
    <source>
        <dbReference type="ARBA" id="ARBA00023125"/>
    </source>
</evidence>